<organism evidence="2">
    <name type="scientific">marine metagenome</name>
    <dbReference type="NCBI Taxonomy" id="408172"/>
    <lineage>
        <taxon>unclassified sequences</taxon>
        <taxon>metagenomes</taxon>
        <taxon>ecological metagenomes</taxon>
    </lineage>
</organism>
<accession>A0A381PWY4</accession>
<dbReference type="EMBL" id="UINC01001091">
    <property type="protein sequence ID" value="SUZ70439.1"/>
    <property type="molecule type" value="Genomic_DNA"/>
</dbReference>
<evidence type="ECO:0000256" key="1">
    <source>
        <dbReference type="SAM" id="Phobius"/>
    </source>
</evidence>
<evidence type="ECO:0008006" key="3">
    <source>
        <dbReference type="Google" id="ProtNLM"/>
    </source>
</evidence>
<feature type="transmembrane region" description="Helical" evidence="1">
    <location>
        <begin position="7"/>
        <end position="25"/>
    </location>
</feature>
<proteinExistence type="predicted"/>
<dbReference type="Pfam" id="PF10677">
    <property type="entry name" value="DUF2490"/>
    <property type="match status" value="1"/>
</dbReference>
<sequence length="220" mass="25954">MEQKIISIKYIAQILFFLIIPGILFSQGFDDTQLWHAEKFEKPINDKTSLALEQDFRIGKNMTNLVYFHADFGIKRIINKTFSFNLNFREVFEQKGPELTREHRPHGQIAWKRELGPLAISSRARLEYRIRQDKDPVFRNRDMLSLKYGKGFTPLMLVPYVANEIFYDFKKSKLNRNRFFIGVNIGSIKSFKPTIYFLIQTGIENKEYSHIGILGFKLKF</sequence>
<gene>
    <name evidence="2" type="ORF">METZ01_LOCUS23293</name>
</gene>
<keyword evidence="1" id="KW-1133">Transmembrane helix</keyword>
<dbReference type="AlphaFoldDB" id="A0A381PWY4"/>
<keyword evidence="1" id="KW-0812">Transmembrane</keyword>
<dbReference type="InterPro" id="IPR019619">
    <property type="entry name" value="DUF2490"/>
</dbReference>
<name>A0A381PWY4_9ZZZZ</name>
<keyword evidence="1" id="KW-0472">Membrane</keyword>
<evidence type="ECO:0000313" key="2">
    <source>
        <dbReference type="EMBL" id="SUZ70439.1"/>
    </source>
</evidence>
<reference evidence="2" key="1">
    <citation type="submission" date="2018-05" db="EMBL/GenBank/DDBJ databases">
        <authorList>
            <person name="Lanie J.A."/>
            <person name="Ng W.-L."/>
            <person name="Kazmierczak K.M."/>
            <person name="Andrzejewski T.M."/>
            <person name="Davidsen T.M."/>
            <person name="Wayne K.J."/>
            <person name="Tettelin H."/>
            <person name="Glass J.I."/>
            <person name="Rusch D."/>
            <person name="Podicherti R."/>
            <person name="Tsui H.-C.T."/>
            <person name="Winkler M.E."/>
        </authorList>
    </citation>
    <scope>NUCLEOTIDE SEQUENCE</scope>
</reference>
<protein>
    <recommendedName>
        <fullName evidence="3">DUF2490 domain-containing protein</fullName>
    </recommendedName>
</protein>